<feature type="transmembrane region" description="Helical" evidence="1">
    <location>
        <begin position="40"/>
        <end position="57"/>
    </location>
</feature>
<dbReference type="AlphaFoldDB" id="A0A4R4YRW9"/>
<feature type="transmembrane region" description="Helical" evidence="1">
    <location>
        <begin position="5"/>
        <end position="28"/>
    </location>
</feature>
<keyword evidence="1" id="KW-0812">Transmembrane</keyword>
<organism evidence="2 3">
    <name type="scientific">Nonomuraea terrae</name>
    <dbReference type="NCBI Taxonomy" id="2530383"/>
    <lineage>
        <taxon>Bacteria</taxon>
        <taxon>Bacillati</taxon>
        <taxon>Actinomycetota</taxon>
        <taxon>Actinomycetes</taxon>
        <taxon>Streptosporangiales</taxon>
        <taxon>Streptosporangiaceae</taxon>
        <taxon>Nonomuraea</taxon>
    </lineage>
</organism>
<dbReference type="EMBL" id="SMKQ01000047">
    <property type="protein sequence ID" value="TDD47380.1"/>
    <property type="molecule type" value="Genomic_DNA"/>
</dbReference>
<dbReference type="RefSeq" id="WP_132613864.1">
    <property type="nucleotide sequence ID" value="NZ_JBITLL010000005.1"/>
</dbReference>
<gene>
    <name evidence="2" type="ORF">E1286_17775</name>
</gene>
<dbReference type="OrthoDB" id="9858411at2"/>
<protein>
    <submittedName>
        <fullName evidence="2">Uncharacterized protein</fullName>
    </submittedName>
</protein>
<comment type="caution">
    <text evidence="2">The sequence shown here is derived from an EMBL/GenBank/DDBJ whole genome shotgun (WGS) entry which is preliminary data.</text>
</comment>
<keyword evidence="1" id="KW-1133">Transmembrane helix</keyword>
<evidence type="ECO:0000256" key="1">
    <source>
        <dbReference type="SAM" id="Phobius"/>
    </source>
</evidence>
<proteinExistence type="predicted"/>
<dbReference type="Proteomes" id="UP000295302">
    <property type="component" value="Unassembled WGS sequence"/>
</dbReference>
<sequence>MNDVVYVLVTLCVAAIAGVVCGLAIGVMGANPLDAFKTGGVAFCGLAVVGLSILTILRKRA</sequence>
<keyword evidence="3" id="KW-1185">Reference proteome</keyword>
<keyword evidence="1" id="KW-0472">Membrane</keyword>
<evidence type="ECO:0000313" key="2">
    <source>
        <dbReference type="EMBL" id="TDD47380.1"/>
    </source>
</evidence>
<reference evidence="2 3" key="1">
    <citation type="submission" date="2019-03" db="EMBL/GenBank/DDBJ databases">
        <title>Draft genome sequences of novel Actinobacteria.</title>
        <authorList>
            <person name="Sahin N."/>
            <person name="Ay H."/>
            <person name="Saygin H."/>
        </authorList>
    </citation>
    <scope>NUCLEOTIDE SEQUENCE [LARGE SCALE GENOMIC DNA]</scope>
    <source>
        <strain evidence="2 3">CH32</strain>
    </source>
</reference>
<accession>A0A4R4YRW9</accession>
<name>A0A4R4YRW9_9ACTN</name>
<evidence type="ECO:0000313" key="3">
    <source>
        <dbReference type="Proteomes" id="UP000295302"/>
    </source>
</evidence>